<proteinExistence type="predicted"/>
<accession>A0A6V8MN55</accession>
<sequence length="278" mass="29741">MRTRMSKYGTVLWLFSLFPASLASAQEVVKVGGTGASLGAMKVMAASFEKRHPEIRIQVFPSLGSSGALSALSQGALDIALAARPPSPEERQGGIVAQEYARTPFAFIAHRGVSRDGITAAELEDIYLGKQERWPDGKPIRLVLRPETDIVSRQIASLSPALERALRSARLNRAPVIAVTDQDSADAVATIPGALGTATLTQVLTEKQPVKLLKFAGSSPTLDSLSAGRYPLFTALYLATPPTPRASVRLFQEFIFSAAGRRILSGNGNLLPRAPHDK</sequence>
<dbReference type="EMBL" id="BLXX01000012">
    <property type="protein sequence ID" value="GFO61089.1"/>
    <property type="molecule type" value="Genomic_DNA"/>
</dbReference>
<dbReference type="PANTHER" id="PTHR30570:SF1">
    <property type="entry name" value="PHOSPHATE-BINDING PROTEIN PSTS"/>
    <property type="match status" value="1"/>
</dbReference>
<dbReference type="Gene3D" id="3.40.190.10">
    <property type="entry name" value="Periplasmic binding protein-like II"/>
    <property type="match status" value="2"/>
</dbReference>
<feature type="signal peptide" evidence="2">
    <location>
        <begin position="1"/>
        <end position="25"/>
    </location>
</feature>
<dbReference type="Pfam" id="PF12849">
    <property type="entry name" value="PBP_like_2"/>
    <property type="match status" value="1"/>
</dbReference>
<feature type="domain" description="PBP" evidence="3">
    <location>
        <begin position="23"/>
        <end position="258"/>
    </location>
</feature>
<gene>
    <name evidence="4" type="ORF">GMST_34140</name>
</gene>
<protein>
    <submittedName>
        <fullName evidence="4">Phosphate ABC transporter substrate-binding protein</fullName>
    </submittedName>
</protein>
<dbReference type="AlphaFoldDB" id="A0A6V8MN55"/>
<dbReference type="Proteomes" id="UP000556026">
    <property type="component" value="Unassembled WGS sequence"/>
</dbReference>
<evidence type="ECO:0000256" key="2">
    <source>
        <dbReference type="SAM" id="SignalP"/>
    </source>
</evidence>
<organism evidence="4 5">
    <name type="scientific">Geomonas silvestris</name>
    <dbReference type="NCBI Taxonomy" id="2740184"/>
    <lineage>
        <taxon>Bacteria</taxon>
        <taxon>Pseudomonadati</taxon>
        <taxon>Thermodesulfobacteriota</taxon>
        <taxon>Desulfuromonadia</taxon>
        <taxon>Geobacterales</taxon>
        <taxon>Geobacteraceae</taxon>
        <taxon>Geomonas</taxon>
    </lineage>
</organism>
<dbReference type="RefSeq" id="WP_183355892.1">
    <property type="nucleotide sequence ID" value="NZ_BLXX01000012.1"/>
</dbReference>
<dbReference type="SUPFAM" id="SSF53850">
    <property type="entry name" value="Periplasmic binding protein-like II"/>
    <property type="match status" value="1"/>
</dbReference>
<dbReference type="InterPro" id="IPR050811">
    <property type="entry name" value="Phosphate_ABC_transporter"/>
</dbReference>
<evidence type="ECO:0000259" key="3">
    <source>
        <dbReference type="Pfam" id="PF12849"/>
    </source>
</evidence>
<reference evidence="5" key="1">
    <citation type="submission" date="2020-06" db="EMBL/GenBank/DDBJ databases">
        <title>Draft genomic sequence of Geomonas sp. Red330.</title>
        <authorList>
            <person name="Itoh H."/>
            <person name="Zhenxing X."/>
            <person name="Ushijima N."/>
            <person name="Masuda Y."/>
            <person name="Shiratori Y."/>
            <person name="Senoo K."/>
        </authorList>
    </citation>
    <scope>NUCLEOTIDE SEQUENCE [LARGE SCALE GENOMIC DNA]</scope>
    <source>
        <strain evidence="5">Red330</strain>
    </source>
</reference>
<evidence type="ECO:0000313" key="5">
    <source>
        <dbReference type="Proteomes" id="UP000556026"/>
    </source>
</evidence>
<dbReference type="InterPro" id="IPR024370">
    <property type="entry name" value="PBP_domain"/>
</dbReference>
<feature type="chain" id="PRO_5028187844" evidence="2">
    <location>
        <begin position="26"/>
        <end position="278"/>
    </location>
</feature>
<evidence type="ECO:0000313" key="4">
    <source>
        <dbReference type="EMBL" id="GFO61089.1"/>
    </source>
</evidence>
<keyword evidence="1 2" id="KW-0732">Signal</keyword>
<keyword evidence="5" id="KW-1185">Reference proteome</keyword>
<name>A0A6V8MN55_9BACT</name>
<comment type="caution">
    <text evidence="4">The sequence shown here is derived from an EMBL/GenBank/DDBJ whole genome shotgun (WGS) entry which is preliminary data.</text>
</comment>
<evidence type="ECO:0000256" key="1">
    <source>
        <dbReference type="ARBA" id="ARBA00022729"/>
    </source>
</evidence>
<dbReference type="PANTHER" id="PTHR30570">
    <property type="entry name" value="PERIPLASMIC PHOSPHATE BINDING COMPONENT OF PHOSPHATE ABC TRANSPORTER"/>
    <property type="match status" value="1"/>
</dbReference>